<proteinExistence type="predicted"/>
<dbReference type="GO" id="GO:0022857">
    <property type="term" value="F:transmembrane transporter activity"/>
    <property type="evidence" value="ECO:0007669"/>
    <property type="project" value="InterPro"/>
</dbReference>
<evidence type="ECO:0000256" key="4">
    <source>
        <dbReference type="ARBA" id="ARBA00022989"/>
    </source>
</evidence>
<keyword evidence="4 6" id="KW-1133">Transmembrane helix</keyword>
<dbReference type="InterPro" id="IPR002293">
    <property type="entry name" value="AA/rel_permease1"/>
</dbReference>
<evidence type="ECO:0000256" key="2">
    <source>
        <dbReference type="ARBA" id="ARBA00022448"/>
    </source>
</evidence>
<dbReference type="Pfam" id="PF13520">
    <property type="entry name" value="AA_permease_2"/>
    <property type="match status" value="1"/>
</dbReference>
<reference evidence="7 8" key="1">
    <citation type="submission" date="2024-02" db="EMBL/GenBank/DDBJ databases">
        <title>De novo assembly and annotation of 12 fungi associated with fruit tree decline syndrome in Ontario, Canada.</title>
        <authorList>
            <person name="Sulman M."/>
            <person name="Ellouze W."/>
            <person name="Ilyukhin E."/>
        </authorList>
    </citation>
    <scope>NUCLEOTIDE SEQUENCE [LARGE SCALE GENOMIC DNA]</scope>
    <source>
        <strain evidence="7 8">M11/M66-122</strain>
    </source>
</reference>
<keyword evidence="2" id="KW-0813">Transport</keyword>
<dbReference type="AlphaFoldDB" id="A0AAN9YVZ5"/>
<evidence type="ECO:0000313" key="8">
    <source>
        <dbReference type="Proteomes" id="UP001320420"/>
    </source>
</evidence>
<accession>A0AAN9YVZ5</accession>
<evidence type="ECO:0000256" key="5">
    <source>
        <dbReference type="ARBA" id="ARBA00023136"/>
    </source>
</evidence>
<dbReference type="GO" id="GO:0016020">
    <property type="term" value="C:membrane"/>
    <property type="evidence" value="ECO:0007669"/>
    <property type="project" value="UniProtKB-SubCell"/>
</dbReference>
<name>A0AAN9YVZ5_9PEZI</name>
<evidence type="ECO:0000256" key="6">
    <source>
        <dbReference type="SAM" id="Phobius"/>
    </source>
</evidence>
<keyword evidence="8" id="KW-1185">Reference proteome</keyword>
<protein>
    <recommendedName>
        <fullName evidence="9">Amino acid permease/ SLC12A domain-containing protein</fullName>
    </recommendedName>
</protein>
<sequence>MSKGFDSVVHMSEETRRAKSAVPRAMFWSILLNGVLGLVMVVMLLSAMDPNGIEALLSLNASSGSTISPITTILLDITGGGSGGSRAATTALSAGLAAVSLNVNVALIASASRLTWAWARDGGLPAYFAHVHPRRRVPQRAVALSGLVVCALGLLNLGGASSYVAFGAIAALGSLALYLSYAIAIASVLHARLRLRRADVPSPSFHPSSSSSSSSAAMTMKPRRLMDDAEWNLGQYGAPVNVFALAYTLYAMVWLPFPSTLPVTASNMNYCGPAMLIVLLVVLVLWFAWARKNWPGPNLTILEFIVVNS</sequence>
<dbReference type="PANTHER" id="PTHR45649:SF5">
    <property type="entry name" value="GABA TRANSPORTER (EUROFUNG)-RELATED"/>
    <property type="match status" value="1"/>
</dbReference>
<feature type="transmembrane region" description="Helical" evidence="6">
    <location>
        <begin position="91"/>
        <end position="116"/>
    </location>
</feature>
<dbReference type="PANTHER" id="PTHR45649">
    <property type="entry name" value="AMINO-ACID PERMEASE BAT1"/>
    <property type="match status" value="1"/>
</dbReference>
<dbReference type="Gene3D" id="1.20.1740.10">
    <property type="entry name" value="Amino acid/polyamine transporter I"/>
    <property type="match status" value="1"/>
</dbReference>
<evidence type="ECO:0008006" key="9">
    <source>
        <dbReference type="Google" id="ProtNLM"/>
    </source>
</evidence>
<feature type="transmembrane region" description="Helical" evidence="6">
    <location>
        <begin position="267"/>
        <end position="289"/>
    </location>
</feature>
<organism evidence="7 8">
    <name type="scientific">Diatrype stigma</name>
    <dbReference type="NCBI Taxonomy" id="117547"/>
    <lineage>
        <taxon>Eukaryota</taxon>
        <taxon>Fungi</taxon>
        <taxon>Dikarya</taxon>
        <taxon>Ascomycota</taxon>
        <taxon>Pezizomycotina</taxon>
        <taxon>Sordariomycetes</taxon>
        <taxon>Xylariomycetidae</taxon>
        <taxon>Xylariales</taxon>
        <taxon>Diatrypaceae</taxon>
        <taxon>Diatrype</taxon>
    </lineage>
</organism>
<keyword evidence="5 6" id="KW-0472">Membrane</keyword>
<dbReference type="EMBL" id="JAKJXP020000007">
    <property type="protein sequence ID" value="KAK7756439.1"/>
    <property type="molecule type" value="Genomic_DNA"/>
</dbReference>
<keyword evidence="3 6" id="KW-0812">Transmembrane</keyword>
<gene>
    <name evidence="7" type="ORF">SLS62_001665</name>
</gene>
<evidence type="ECO:0000313" key="7">
    <source>
        <dbReference type="EMBL" id="KAK7756439.1"/>
    </source>
</evidence>
<dbReference type="Proteomes" id="UP001320420">
    <property type="component" value="Unassembled WGS sequence"/>
</dbReference>
<comment type="subcellular location">
    <subcellularLocation>
        <location evidence="1">Membrane</location>
        <topology evidence="1">Multi-pass membrane protein</topology>
    </subcellularLocation>
</comment>
<feature type="transmembrane region" description="Helical" evidence="6">
    <location>
        <begin position="25"/>
        <end position="48"/>
    </location>
</feature>
<feature type="transmembrane region" description="Helical" evidence="6">
    <location>
        <begin position="233"/>
        <end position="255"/>
    </location>
</feature>
<feature type="transmembrane region" description="Helical" evidence="6">
    <location>
        <begin position="163"/>
        <end position="189"/>
    </location>
</feature>
<evidence type="ECO:0000256" key="1">
    <source>
        <dbReference type="ARBA" id="ARBA00004141"/>
    </source>
</evidence>
<comment type="caution">
    <text evidence="7">The sequence shown here is derived from an EMBL/GenBank/DDBJ whole genome shotgun (WGS) entry which is preliminary data.</text>
</comment>
<feature type="transmembrane region" description="Helical" evidence="6">
    <location>
        <begin position="137"/>
        <end position="157"/>
    </location>
</feature>
<evidence type="ECO:0000256" key="3">
    <source>
        <dbReference type="ARBA" id="ARBA00022692"/>
    </source>
</evidence>